<name>A0A418X6H2_9BURK</name>
<dbReference type="Pfam" id="PF13590">
    <property type="entry name" value="DUF4136"/>
    <property type="match status" value="1"/>
</dbReference>
<dbReference type="AlphaFoldDB" id="A0A418X6H2"/>
<feature type="domain" description="DUF4136" evidence="1">
    <location>
        <begin position="32"/>
        <end position="196"/>
    </location>
</feature>
<gene>
    <name evidence="2" type="ORF">D3870_13870</name>
</gene>
<dbReference type="InterPro" id="IPR025411">
    <property type="entry name" value="DUF4136"/>
</dbReference>
<dbReference type="PROSITE" id="PS51257">
    <property type="entry name" value="PROKAR_LIPOPROTEIN"/>
    <property type="match status" value="1"/>
</dbReference>
<proteinExistence type="predicted"/>
<dbReference type="OrthoDB" id="8940851at2"/>
<evidence type="ECO:0000313" key="2">
    <source>
        <dbReference type="EMBL" id="RJG08078.1"/>
    </source>
</evidence>
<evidence type="ECO:0000259" key="1">
    <source>
        <dbReference type="Pfam" id="PF13590"/>
    </source>
</evidence>
<keyword evidence="3" id="KW-1185">Reference proteome</keyword>
<organism evidence="2 3">
    <name type="scientific">Noviherbaspirillum cavernae</name>
    <dbReference type="NCBI Taxonomy" id="2320862"/>
    <lineage>
        <taxon>Bacteria</taxon>
        <taxon>Pseudomonadati</taxon>
        <taxon>Pseudomonadota</taxon>
        <taxon>Betaproteobacteria</taxon>
        <taxon>Burkholderiales</taxon>
        <taxon>Oxalobacteraceae</taxon>
        <taxon>Noviherbaspirillum</taxon>
    </lineage>
</organism>
<accession>A0A418X6H2</accession>
<dbReference type="Gene3D" id="3.30.160.670">
    <property type="match status" value="1"/>
</dbReference>
<sequence length="210" mass="23746">MKRWLTVKLIVVAGVMLGGCTTPVVKSNVTSFHELPASLQDKTFVFERTQEQENSLEYRNYENLASAELVRLGFREVPTIAAAKLKASMGYKVTVRDVRVVEPVIVNTYWPGPFWPGPYWRGYYGPFYDPFWYGPPIVERRDSSFQVFNRQLKFALAQTSNGKTVFETTVVSEGANGSLAAVMPYMIRSAFADFPGPNGVPRQIELKMEK</sequence>
<comment type="caution">
    <text evidence="2">The sequence shown here is derived from an EMBL/GenBank/DDBJ whole genome shotgun (WGS) entry which is preliminary data.</text>
</comment>
<dbReference type="Proteomes" id="UP000285190">
    <property type="component" value="Unassembled WGS sequence"/>
</dbReference>
<dbReference type="RefSeq" id="WP_119742119.1">
    <property type="nucleotide sequence ID" value="NZ_QYUN01000002.1"/>
</dbReference>
<protein>
    <submittedName>
        <fullName evidence="2">DUF4136 domain-containing protein</fullName>
    </submittedName>
</protein>
<evidence type="ECO:0000313" key="3">
    <source>
        <dbReference type="Proteomes" id="UP000285190"/>
    </source>
</evidence>
<dbReference type="EMBL" id="QYUN01000002">
    <property type="protein sequence ID" value="RJG08078.1"/>
    <property type="molecule type" value="Genomic_DNA"/>
</dbReference>
<reference evidence="2 3" key="1">
    <citation type="submission" date="2018-09" db="EMBL/GenBank/DDBJ databases">
        <authorList>
            <person name="Zhu H."/>
        </authorList>
    </citation>
    <scope>NUCLEOTIDE SEQUENCE [LARGE SCALE GENOMIC DNA]</scope>
    <source>
        <strain evidence="2 3">K2R10-39</strain>
    </source>
</reference>